<protein>
    <submittedName>
        <fullName evidence="2">Putative secreted protein</fullName>
    </submittedName>
</protein>
<feature type="chain" id="PRO_5002203426" evidence="1">
    <location>
        <begin position="23"/>
        <end position="150"/>
    </location>
</feature>
<accession>A0A0C9SDQ6</accession>
<proteinExistence type="evidence at transcript level"/>
<evidence type="ECO:0000256" key="1">
    <source>
        <dbReference type="SAM" id="SignalP"/>
    </source>
</evidence>
<dbReference type="EMBL" id="GBZX01000523">
    <property type="protein sequence ID" value="JAG92217.1"/>
    <property type="molecule type" value="mRNA"/>
</dbReference>
<name>A0A0C9SDQ6_AMBAM</name>
<evidence type="ECO:0000313" key="2">
    <source>
        <dbReference type="EMBL" id="JAG92217.1"/>
    </source>
</evidence>
<dbReference type="AlphaFoldDB" id="A0A0C9SDQ6"/>
<keyword evidence="1" id="KW-0732">Signal</keyword>
<sequence length="150" mass="16928">MAFSPVILWVSLLTLHLVLTFAEQQNEASMEDSDESENSSGYEYYDEEENVTERIIKPICLDVIQRRNITVTNATYGNNETLYHSQFMGNWTAHSKCLTPCNPLHPTPCIRLEDGQCRCIPRNDCPTVGVCAMVNVTLGNDDYNINATHP</sequence>
<reference evidence="2" key="1">
    <citation type="journal article" date="2015" name="PLoS ONE">
        <title>An Insight into the Sialome of the Lone Star Tick, Amblyomma americanum, with a Glimpse on Its Time Dependent Gene Expression.</title>
        <authorList>
            <person name="Karim S."/>
            <person name="Ribeiro J.M."/>
        </authorList>
    </citation>
    <scope>NUCLEOTIDE SEQUENCE</scope>
    <source>
        <tissue evidence="2">Salivary gland</tissue>
    </source>
</reference>
<feature type="signal peptide" evidence="1">
    <location>
        <begin position="1"/>
        <end position="22"/>
    </location>
</feature>
<organism evidence="2">
    <name type="scientific">Amblyomma americanum</name>
    <name type="common">Lone star tick</name>
    <dbReference type="NCBI Taxonomy" id="6943"/>
    <lineage>
        <taxon>Eukaryota</taxon>
        <taxon>Metazoa</taxon>
        <taxon>Ecdysozoa</taxon>
        <taxon>Arthropoda</taxon>
        <taxon>Chelicerata</taxon>
        <taxon>Arachnida</taxon>
        <taxon>Acari</taxon>
        <taxon>Parasitiformes</taxon>
        <taxon>Ixodida</taxon>
        <taxon>Ixodoidea</taxon>
        <taxon>Ixodidae</taxon>
        <taxon>Amblyomminae</taxon>
        <taxon>Amblyomma</taxon>
    </lineage>
</organism>